<dbReference type="GO" id="GO:0050829">
    <property type="term" value="P:defense response to Gram-negative bacterium"/>
    <property type="evidence" value="ECO:0007669"/>
    <property type="project" value="UniProtKB-ARBA"/>
</dbReference>
<feature type="signal peptide" evidence="14">
    <location>
        <begin position="1"/>
        <end position="17"/>
    </location>
</feature>
<dbReference type="PROSITE" id="PS51909">
    <property type="entry name" value="LYSOZYME_I"/>
    <property type="match status" value="1"/>
</dbReference>
<keyword evidence="8" id="KW-0378">Hydrolase</keyword>
<dbReference type="EC" id="3.2.1.17" evidence="3"/>
<evidence type="ECO:0000256" key="13">
    <source>
        <dbReference type="PIRSR" id="PIRSR608597-3"/>
    </source>
</evidence>
<feature type="disulfide bond" evidence="13">
    <location>
        <begin position="33"/>
        <end position="137"/>
    </location>
</feature>
<dbReference type="InterPro" id="IPR023346">
    <property type="entry name" value="Lysozyme-like_dom_sf"/>
</dbReference>
<sequence>MMYFVLLCLLATGTTYGAHNFATGIVPQSCLECICKTESGCRAIGCKFDVYSDSCGYFQLKQAYWEDCGRPGGSLTSCADDIHCSSQCVQHYMSRYIGHTSCSRTCESYARLHNGGPHGCEHGSTLGYWGHVQGHGC</sequence>
<keyword evidence="4" id="KW-0964">Secreted</keyword>
<dbReference type="GO" id="GO:0031640">
    <property type="term" value="P:killing of cells of another organism"/>
    <property type="evidence" value="ECO:0007669"/>
    <property type="project" value="UniProtKB-KW"/>
</dbReference>
<name>Q9BI29_CHLIS</name>
<feature type="active site" description="Nucleophile" evidence="12">
    <location>
        <position position="49"/>
    </location>
</feature>
<keyword evidence="10 13" id="KW-1015">Disulfide bond</keyword>
<dbReference type="PANTHER" id="PTHR11195">
    <property type="entry name" value="DESTABILASE-RELATED"/>
    <property type="match status" value="1"/>
</dbReference>
<feature type="disulfide bond" evidence="13">
    <location>
        <begin position="35"/>
        <end position="41"/>
    </location>
</feature>
<evidence type="ECO:0000256" key="2">
    <source>
        <dbReference type="ARBA" id="ARBA00004613"/>
    </source>
</evidence>
<organism evidence="15">
    <name type="scientific">Chlamys islandica</name>
    <name type="common">Iceland scallop</name>
    <name type="synonym">Pecten islandicus</name>
    <dbReference type="NCBI Taxonomy" id="27808"/>
    <lineage>
        <taxon>Eukaryota</taxon>
        <taxon>Metazoa</taxon>
        <taxon>Spiralia</taxon>
        <taxon>Lophotrochozoa</taxon>
        <taxon>Mollusca</taxon>
        <taxon>Bivalvia</taxon>
        <taxon>Autobranchia</taxon>
        <taxon>Pteriomorphia</taxon>
        <taxon>Pectinida</taxon>
        <taxon>Pectinoidea</taxon>
        <taxon>Pectinidae</taxon>
        <taxon>Chlamys</taxon>
    </lineage>
</organism>
<keyword evidence="7 14" id="KW-0732">Signal</keyword>
<evidence type="ECO:0000256" key="4">
    <source>
        <dbReference type="ARBA" id="ARBA00022525"/>
    </source>
</evidence>
<keyword evidence="11" id="KW-0326">Glycosidase</keyword>
<comment type="catalytic activity">
    <reaction evidence="1">
        <text>Hydrolysis of (1-&gt;4)-beta-linkages between N-acetylmuramic acid and N-acetyl-D-glucosamine residues in a peptidoglycan and between N-acetyl-D-glucosamine residues in chitodextrins.</text>
        <dbReference type="EC" id="3.2.1.17"/>
    </reaction>
</comment>
<proteinExistence type="predicted"/>
<keyword evidence="5" id="KW-0929">Antimicrobial</keyword>
<dbReference type="Gene3D" id="1.10.530.10">
    <property type="match status" value="1"/>
</dbReference>
<feature type="disulfide bond" evidence="13">
    <location>
        <begin position="102"/>
        <end position="120"/>
    </location>
</feature>
<dbReference type="InterPro" id="IPR008597">
    <property type="entry name" value="Invert_lysozyme"/>
</dbReference>
<gene>
    <name evidence="15" type="primary">chlamysin</name>
</gene>
<evidence type="ECO:0000256" key="9">
    <source>
        <dbReference type="ARBA" id="ARBA00023022"/>
    </source>
</evidence>
<evidence type="ECO:0000256" key="5">
    <source>
        <dbReference type="ARBA" id="ARBA00022529"/>
    </source>
</evidence>
<evidence type="ECO:0000313" key="15">
    <source>
        <dbReference type="EMBL" id="CAC34834.1"/>
    </source>
</evidence>
<reference evidence="15" key="1">
    <citation type="journal article" date="1999" name="FEBS Lett.">
        <title>Protein purification and gene isolation of chlamysin, a cold-active lysozyme-like enzyme with antibacterial activity.</title>
        <authorList>
            <person name="Nilsen I.W."/>
            <person name="Overbo K."/>
            <person name="Sandsdalen E."/>
            <person name="Sandaker E."/>
            <person name="Sletten K."/>
            <person name="Myrnes B."/>
        </authorList>
    </citation>
    <scope>NUCLEOTIDE SEQUENCE</scope>
</reference>
<dbReference type="FunFam" id="1.10.530.10:FF:000023">
    <property type="entry name" value="Invertebrate-type lysozyme"/>
    <property type="match status" value="1"/>
</dbReference>
<dbReference type="CAZy" id="GH22">
    <property type="family name" value="Glycoside Hydrolase Family 22"/>
</dbReference>
<feature type="disulfide bond" evidence="13">
    <location>
        <begin position="78"/>
        <end position="84"/>
    </location>
</feature>
<feature type="disulfide bond" evidence="13">
    <location>
        <begin position="68"/>
        <end position="88"/>
    </location>
</feature>
<dbReference type="AlphaFoldDB" id="Q9BI29"/>
<feature type="chain" id="PRO_5004325103" description="lysozyme" evidence="14">
    <location>
        <begin position="18"/>
        <end position="137"/>
    </location>
</feature>
<feature type="disulfide bond" evidence="13">
    <location>
        <begin position="46"/>
        <end position="55"/>
    </location>
</feature>
<keyword evidence="6" id="KW-0081">Bacteriolytic enzyme</keyword>
<accession>Q9BI29</accession>
<comment type="subcellular location">
    <subcellularLocation>
        <location evidence="2">Secreted</location>
    </subcellularLocation>
</comment>
<evidence type="ECO:0000256" key="6">
    <source>
        <dbReference type="ARBA" id="ARBA00022638"/>
    </source>
</evidence>
<reference evidence="15" key="2">
    <citation type="journal article" date="2001" name="Gene">
        <title>The gene of chlamysin, a marine invertebrate-type lysozyme, is organized similar to vertebrate but different from invertebrate chicken-type lysozyme genes.</title>
        <authorList>
            <person name="Nilsen I.W."/>
            <person name="Myrnes B."/>
        </authorList>
    </citation>
    <scope>NUCLEOTIDE SEQUENCE</scope>
</reference>
<dbReference type="MEROPS" id="S81.001"/>
<evidence type="ECO:0000256" key="1">
    <source>
        <dbReference type="ARBA" id="ARBA00000632"/>
    </source>
</evidence>
<keyword evidence="9" id="KW-0044">Antibiotic</keyword>
<feature type="disulfide bond" evidence="13">
    <location>
        <begin position="30"/>
        <end position="106"/>
    </location>
</feature>
<dbReference type="SUPFAM" id="SSF53955">
    <property type="entry name" value="Lysozyme-like"/>
    <property type="match status" value="1"/>
</dbReference>
<dbReference type="GO" id="GO:0003796">
    <property type="term" value="F:lysozyme activity"/>
    <property type="evidence" value="ECO:0007669"/>
    <property type="project" value="UniProtKB-EC"/>
</dbReference>
<evidence type="ECO:0000256" key="7">
    <source>
        <dbReference type="ARBA" id="ARBA00022729"/>
    </source>
</evidence>
<evidence type="ECO:0000256" key="8">
    <source>
        <dbReference type="ARBA" id="ARBA00022801"/>
    </source>
</evidence>
<dbReference type="SMR" id="Q9BI29"/>
<protein>
    <recommendedName>
        <fullName evidence="3">lysozyme</fullName>
        <ecNumber evidence="3">3.2.1.17</ecNumber>
    </recommendedName>
</protein>
<evidence type="ECO:0000256" key="10">
    <source>
        <dbReference type="ARBA" id="ARBA00023157"/>
    </source>
</evidence>
<evidence type="ECO:0000256" key="12">
    <source>
        <dbReference type="PIRSR" id="PIRSR608597-1"/>
    </source>
</evidence>
<dbReference type="PANTHER" id="PTHR11195:SF13">
    <property type="entry name" value="INVERTEBRATE-TYPE LYSOZYME 2-RELATED"/>
    <property type="match status" value="1"/>
</dbReference>
<feature type="active site" description="Proton donor" evidence="12">
    <location>
        <position position="38"/>
    </location>
</feature>
<evidence type="ECO:0000256" key="3">
    <source>
        <dbReference type="ARBA" id="ARBA00012732"/>
    </source>
</evidence>
<dbReference type="EMBL" id="AJ304794">
    <property type="protein sequence ID" value="CAC34834.1"/>
    <property type="molecule type" value="Genomic_DNA"/>
</dbReference>
<dbReference type="GO" id="GO:0005576">
    <property type="term" value="C:extracellular region"/>
    <property type="evidence" value="ECO:0007669"/>
    <property type="project" value="UniProtKB-SubCell"/>
</dbReference>
<evidence type="ECO:0000256" key="14">
    <source>
        <dbReference type="SAM" id="SignalP"/>
    </source>
</evidence>
<evidence type="ECO:0000256" key="11">
    <source>
        <dbReference type="ARBA" id="ARBA00023295"/>
    </source>
</evidence>
<dbReference type="Pfam" id="PF05497">
    <property type="entry name" value="Destabilase"/>
    <property type="match status" value="1"/>
</dbReference>